<dbReference type="Gene3D" id="1.10.287.130">
    <property type="match status" value="1"/>
</dbReference>
<keyword evidence="10" id="KW-0812">Transmembrane</keyword>
<dbReference type="PROSITE" id="PS50110">
    <property type="entry name" value="RESPONSE_REGULATORY"/>
    <property type="match status" value="3"/>
</dbReference>
<evidence type="ECO:0000256" key="5">
    <source>
        <dbReference type="ARBA" id="ARBA00022679"/>
    </source>
</evidence>
<sequence>MDSDMKLGSKLLLQTVLPAVTAVSLLLAIVTLVASSALQDAAERALAAVAEARREDIHNHLERMRDDIVSMGNAPAVIAAMQQFAAAFAACGARADSQLQPLYDRDAQHTANNACRRGYQQAHGEHDVFFRRRHASYGWQDMLLVDPQGNVVYSLLKDHDFATNLFTGPWKDSGLARVAAIALRQAVSGVPAFADAEHYAAAGNRPAMFLAIPILEPDTGQPLGALVVQIAFEPLDRRMHFKAGLGQSGETFVVGSGGWMLTNTFFDQESSVLKRQLQTEAVRRVLAGNDGSDQLVDYREQPSFIAYRQLRPFAGALGDQPRWGVIAKISRDEALSRLYSLQWLMLGSGLLIAGAATAVAIVGGRRLFQPVLALQTALVRLANGEKTAIPGLDRQDEIGDMAKAAESFREMSEAVARARWIHENVAALTTAVSQEERLADVADTLLGHLRRQLKVPVATLFLRDADGHYRRAGAQGLARRSQLQDRFAPGESLVGQCARDGQAVILAPVGGGLMLIATGLAEFPPEELVLYPITHQNETLAVVELAATRRLSPDEHALLAALVGPLGLHLANIEAAERNLALLDESRRQTEVLGLQKAELADKNSEMLALSDEMRAQSDELKAQNRTLRGTQEELRVQQEELAEKNRSLETQRRQLELGRSEAETRARELAQANRYKSQFLANMSHELRTPLNSILILARHLAENSTGHLDDDEVESASVIHESGSQLLSLINDILDLSRIEAGKVEMLIEDFPVSEILLYLRRLFEPLAAKKSIAFAIEVEAAAAPVIHSDRRLLTQVLTNLLSNAVKFTDQGSVQLVLCAEDRGLRFDIIDSGIGIAADQIERIFNAFQQVDGGSARKYGGSGLGLAISRQLVELLGGRIDIESTPGSGSRFSVHLPEIVGDSSTPVPAALAVAARAPTASRDTLILVVEDDGRLVPIVTRLIETLGYAVLAVNSGEKALELIAAENPAGVLLDLGLPGIPGLEVLRRMKSDPASAGIPVYIISGTADTGEAAALGAAGYIRKPITRDAVLAAIRDMLEHSPVAAPAALPAGQPQVLLIEDDQASSLAVRVLFKDTNIELSRAHNGSEGLAAIAATRFDAVILDLMLPDMNGFEWLEQVAAATPQPPPVVVYSARELDDAELLRLHAHADAVISKGRLNGQASARLREEVLLAVARQTREPVAAPAAARVRHDALLIVDDDVRNQSALSKALRARGFAVSVAGSGAQALEMLATDQFAAVLTDIMMPGMDGYELIRRMRCGSTGQIPIIAVTAKAMPGDVELCLAAGASDYLAKPVDIDRLLQLLEKWL</sequence>
<dbReference type="SMART" id="SM00388">
    <property type="entry name" value="HisKA"/>
    <property type="match status" value="1"/>
</dbReference>
<feature type="domain" description="Response regulatory" evidence="12">
    <location>
        <begin position="1057"/>
        <end position="1172"/>
    </location>
</feature>
<dbReference type="Proteomes" id="UP000886469">
    <property type="component" value="Unassembled WGS sequence"/>
</dbReference>
<keyword evidence="4 8" id="KW-0597">Phosphoprotein</keyword>
<dbReference type="EMBL" id="SPMX01000088">
    <property type="protein sequence ID" value="NMQ07677.1"/>
    <property type="molecule type" value="Genomic_DNA"/>
</dbReference>
<dbReference type="Gene3D" id="3.40.50.2300">
    <property type="match status" value="3"/>
</dbReference>
<feature type="domain" description="HAMP" evidence="13">
    <location>
        <begin position="365"/>
        <end position="417"/>
    </location>
</feature>
<accession>A0ABX1THG2</accession>
<feature type="domain" description="Histidine kinase" evidence="11">
    <location>
        <begin position="683"/>
        <end position="902"/>
    </location>
</feature>
<evidence type="ECO:0000256" key="3">
    <source>
        <dbReference type="ARBA" id="ARBA00012438"/>
    </source>
</evidence>
<evidence type="ECO:0000259" key="13">
    <source>
        <dbReference type="PROSITE" id="PS50885"/>
    </source>
</evidence>
<keyword evidence="5" id="KW-0808">Transferase</keyword>
<dbReference type="SMART" id="SM00387">
    <property type="entry name" value="HATPase_c"/>
    <property type="match status" value="1"/>
</dbReference>
<evidence type="ECO:0000313" key="15">
    <source>
        <dbReference type="Proteomes" id="UP000886469"/>
    </source>
</evidence>
<evidence type="ECO:0000256" key="6">
    <source>
        <dbReference type="ARBA" id="ARBA00022777"/>
    </source>
</evidence>
<evidence type="ECO:0000259" key="11">
    <source>
        <dbReference type="PROSITE" id="PS50109"/>
    </source>
</evidence>
<dbReference type="CDD" id="cd00082">
    <property type="entry name" value="HisKA"/>
    <property type="match status" value="1"/>
</dbReference>
<dbReference type="SUPFAM" id="SSF52172">
    <property type="entry name" value="CheY-like"/>
    <property type="match status" value="3"/>
</dbReference>
<keyword evidence="7" id="KW-0902">Two-component regulatory system</keyword>
<dbReference type="InterPro" id="IPR036097">
    <property type="entry name" value="HisK_dim/P_sf"/>
</dbReference>
<gene>
    <name evidence="14" type="ORF">E4Q08_21760</name>
</gene>
<dbReference type="SUPFAM" id="SSF55781">
    <property type="entry name" value="GAF domain-like"/>
    <property type="match status" value="1"/>
</dbReference>
<dbReference type="PROSITE" id="PS50109">
    <property type="entry name" value="HIS_KIN"/>
    <property type="match status" value="1"/>
</dbReference>
<dbReference type="InterPro" id="IPR003661">
    <property type="entry name" value="HisK_dim/P_dom"/>
</dbReference>
<evidence type="ECO:0000256" key="10">
    <source>
        <dbReference type="SAM" id="Phobius"/>
    </source>
</evidence>
<keyword evidence="10" id="KW-1133">Transmembrane helix</keyword>
<organism evidence="14 15">
    <name type="scientific">Candidatus Accumulibacter contiguus</name>
    <dbReference type="NCBI Taxonomy" id="2954381"/>
    <lineage>
        <taxon>Bacteria</taxon>
        <taxon>Pseudomonadati</taxon>
        <taxon>Pseudomonadota</taxon>
        <taxon>Betaproteobacteria</taxon>
        <taxon>Candidatus Accumulibacter</taxon>
    </lineage>
</organism>
<dbReference type="Gene3D" id="3.30.565.10">
    <property type="entry name" value="Histidine kinase-like ATPase, C-terminal domain"/>
    <property type="match status" value="1"/>
</dbReference>
<dbReference type="PRINTS" id="PR00344">
    <property type="entry name" value="BCTRLSENSOR"/>
</dbReference>
<dbReference type="Pfam" id="PF02518">
    <property type="entry name" value="HATPase_c"/>
    <property type="match status" value="1"/>
</dbReference>
<dbReference type="SMART" id="SM00448">
    <property type="entry name" value="REC"/>
    <property type="match status" value="3"/>
</dbReference>
<evidence type="ECO:0000256" key="7">
    <source>
        <dbReference type="ARBA" id="ARBA00023012"/>
    </source>
</evidence>
<dbReference type="Pfam" id="PF00072">
    <property type="entry name" value="Response_reg"/>
    <property type="match status" value="3"/>
</dbReference>
<comment type="caution">
    <text evidence="14">The sequence shown here is derived from an EMBL/GenBank/DDBJ whole genome shotgun (WGS) entry which is preliminary data.</text>
</comment>
<name>A0ABX1THG2_9PROT</name>
<feature type="domain" description="Response regulatory" evidence="12">
    <location>
        <begin position="927"/>
        <end position="1040"/>
    </location>
</feature>
<dbReference type="InterPro" id="IPR003018">
    <property type="entry name" value="GAF"/>
</dbReference>
<dbReference type="InterPro" id="IPR004358">
    <property type="entry name" value="Sig_transdc_His_kin-like_C"/>
</dbReference>
<keyword evidence="15" id="KW-1185">Reference proteome</keyword>
<reference evidence="14" key="1">
    <citation type="submission" date="2019-03" db="EMBL/GenBank/DDBJ databases">
        <title>Metabolic reconstructions from genomes of highly enriched 'Candidatus Accumulibacter' and 'Candidatus Competibacter' bioreactor populations.</title>
        <authorList>
            <person name="Annavajhala M.K."/>
            <person name="Welles L."/>
            <person name="Abbas B."/>
            <person name="Sorokin D."/>
            <person name="Park H."/>
            <person name="Van Loosdrecht M."/>
            <person name="Chandran K."/>
        </authorList>
    </citation>
    <scope>NUCLEOTIDE SEQUENCE</scope>
    <source>
        <strain evidence="14">SBR_L</strain>
    </source>
</reference>
<dbReference type="InterPro" id="IPR001789">
    <property type="entry name" value="Sig_transdc_resp-reg_receiver"/>
</dbReference>
<dbReference type="SUPFAM" id="SSF55874">
    <property type="entry name" value="ATPase domain of HSP90 chaperone/DNA topoisomerase II/histidine kinase"/>
    <property type="match status" value="1"/>
</dbReference>
<evidence type="ECO:0000259" key="12">
    <source>
        <dbReference type="PROSITE" id="PS50110"/>
    </source>
</evidence>
<evidence type="ECO:0000256" key="1">
    <source>
        <dbReference type="ARBA" id="ARBA00000085"/>
    </source>
</evidence>
<feature type="transmembrane region" description="Helical" evidence="10">
    <location>
        <begin position="341"/>
        <end position="362"/>
    </location>
</feature>
<dbReference type="SMART" id="SM00065">
    <property type="entry name" value="GAF"/>
    <property type="match status" value="1"/>
</dbReference>
<dbReference type="InterPro" id="IPR029016">
    <property type="entry name" value="GAF-like_dom_sf"/>
</dbReference>
<dbReference type="InterPro" id="IPR003660">
    <property type="entry name" value="HAMP_dom"/>
</dbReference>
<dbReference type="InterPro" id="IPR003594">
    <property type="entry name" value="HATPase_dom"/>
</dbReference>
<dbReference type="Pfam" id="PF00512">
    <property type="entry name" value="HisKA"/>
    <property type="match status" value="1"/>
</dbReference>
<evidence type="ECO:0000313" key="14">
    <source>
        <dbReference type="EMBL" id="NMQ07677.1"/>
    </source>
</evidence>
<dbReference type="PROSITE" id="PS50885">
    <property type="entry name" value="HAMP"/>
    <property type="match status" value="1"/>
</dbReference>
<keyword evidence="6" id="KW-0418">Kinase</keyword>
<keyword evidence="10" id="KW-0472">Membrane</keyword>
<evidence type="ECO:0000256" key="2">
    <source>
        <dbReference type="ARBA" id="ARBA00004370"/>
    </source>
</evidence>
<feature type="coiled-coil region" evidence="9">
    <location>
        <begin position="573"/>
        <end position="666"/>
    </location>
</feature>
<dbReference type="InterPro" id="IPR011006">
    <property type="entry name" value="CheY-like_superfamily"/>
</dbReference>
<feature type="modified residue" description="4-aspartylphosphate" evidence="8">
    <location>
        <position position="976"/>
    </location>
</feature>
<evidence type="ECO:0000256" key="4">
    <source>
        <dbReference type="ARBA" id="ARBA00022553"/>
    </source>
</evidence>
<dbReference type="Gene3D" id="1.10.8.500">
    <property type="entry name" value="HAMP domain in histidine kinase"/>
    <property type="match status" value="1"/>
</dbReference>
<dbReference type="CDD" id="cd16922">
    <property type="entry name" value="HATPase_EvgS-ArcB-TorS-like"/>
    <property type="match status" value="1"/>
</dbReference>
<comment type="subcellular location">
    <subcellularLocation>
        <location evidence="2">Membrane</location>
    </subcellularLocation>
</comment>
<dbReference type="PANTHER" id="PTHR45339:SF1">
    <property type="entry name" value="HYBRID SIGNAL TRANSDUCTION HISTIDINE KINASE J"/>
    <property type="match status" value="1"/>
</dbReference>
<dbReference type="Gene3D" id="3.30.450.40">
    <property type="match status" value="1"/>
</dbReference>
<feature type="domain" description="Response regulatory" evidence="12">
    <location>
        <begin position="1196"/>
        <end position="1311"/>
    </location>
</feature>
<evidence type="ECO:0000256" key="9">
    <source>
        <dbReference type="SAM" id="Coils"/>
    </source>
</evidence>
<evidence type="ECO:0000256" key="8">
    <source>
        <dbReference type="PROSITE-ProRule" id="PRU00169"/>
    </source>
</evidence>
<dbReference type="CDD" id="cd00156">
    <property type="entry name" value="REC"/>
    <property type="match status" value="2"/>
</dbReference>
<feature type="modified residue" description="4-aspartylphosphate" evidence="8">
    <location>
        <position position="1106"/>
    </location>
</feature>
<dbReference type="InterPro" id="IPR005467">
    <property type="entry name" value="His_kinase_dom"/>
</dbReference>
<comment type="catalytic activity">
    <reaction evidence="1">
        <text>ATP + protein L-histidine = ADP + protein N-phospho-L-histidine.</text>
        <dbReference type="EC" id="2.7.13.3"/>
    </reaction>
</comment>
<dbReference type="CDD" id="cd17546">
    <property type="entry name" value="REC_hyHK_CKI1_RcsC-like"/>
    <property type="match status" value="1"/>
</dbReference>
<dbReference type="InterPro" id="IPR036890">
    <property type="entry name" value="HATPase_C_sf"/>
</dbReference>
<keyword evidence="9" id="KW-0175">Coiled coil</keyword>
<protein>
    <recommendedName>
        <fullName evidence="3">histidine kinase</fullName>
        <ecNumber evidence="3">2.7.13.3</ecNumber>
    </recommendedName>
</protein>
<dbReference type="Pfam" id="PF13185">
    <property type="entry name" value="GAF_2"/>
    <property type="match status" value="1"/>
</dbReference>
<feature type="modified residue" description="4-aspartylphosphate" evidence="8">
    <location>
        <position position="1245"/>
    </location>
</feature>
<dbReference type="SUPFAM" id="SSF47384">
    <property type="entry name" value="Homodimeric domain of signal transducing histidine kinase"/>
    <property type="match status" value="1"/>
</dbReference>
<dbReference type="PANTHER" id="PTHR45339">
    <property type="entry name" value="HYBRID SIGNAL TRANSDUCTION HISTIDINE KINASE J"/>
    <property type="match status" value="1"/>
</dbReference>
<dbReference type="EC" id="2.7.13.3" evidence="3"/>
<proteinExistence type="predicted"/>